<dbReference type="EMBL" id="PKMF04001020">
    <property type="protein sequence ID" value="KAK7815256.1"/>
    <property type="molecule type" value="Genomic_DNA"/>
</dbReference>
<gene>
    <name evidence="7" type="primary">SYNC1_0</name>
    <name evidence="7" type="ORF">CFP56_001855</name>
</gene>
<dbReference type="GO" id="GO:0006421">
    <property type="term" value="P:asparaginyl-tRNA aminoacylation"/>
    <property type="evidence" value="ECO:0007669"/>
    <property type="project" value="TreeGrafter"/>
</dbReference>
<evidence type="ECO:0000259" key="6">
    <source>
        <dbReference type="Pfam" id="PF00152"/>
    </source>
</evidence>
<evidence type="ECO:0000256" key="3">
    <source>
        <dbReference type="ARBA" id="ARBA00022840"/>
    </source>
</evidence>
<keyword evidence="4" id="KW-0648">Protein biosynthesis</keyword>
<proteinExistence type="predicted"/>
<evidence type="ECO:0000256" key="2">
    <source>
        <dbReference type="ARBA" id="ARBA00022741"/>
    </source>
</evidence>
<accession>A0AAW0IM54</accession>
<name>A0AAW0IM54_QUESU</name>
<dbReference type="GO" id="GO:0005739">
    <property type="term" value="C:mitochondrion"/>
    <property type="evidence" value="ECO:0007669"/>
    <property type="project" value="TreeGrafter"/>
</dbReference>
<dbReference type="Proteomes" id="UP000237347">
    <property type="component" value="Unassembled WGS sequence"/>
</dbReference>
<keyword evidence="8" id="KW-1185">Reference proteome</keyword>
<dbReference type="PANTHER" id="PTHR22594">
    <property type="entry name" value="ASPARTYL/LYSYL-TRNA SYNTHETASE"/>
    <property type="match status" value="1"/>
</dbReference>
<keyword evidence="5" id="KW-0030">Aminoacyl-tRNA synthetase</keyword>
<evidence type="ECO:0000256" key="5">
    <source>
        <dbReference type="ARBA" id="ARBA00023146"/>
    </source>
</evidence>
<evidence type="ECO:0000313" key="8">
    <source>
        <dbReference type="Proteomes" id="UP000237347"/>
    </source>
</evidence>
<dbReference type="GO" id="GO:0004816">
    <property type="term" value="F:asparagine-tRNA ligase activity"/>
    <property type="evidence" value="ECO:0007669"/>
    <property type="project" value="TreeGrafter"/>
</dbReference>
<dbReference type="PANTHER" id="PTHR22594:SF54">
    <property type="entry name" value="ASPARAGINE--TRNA LIGASE, CYTOPLASMIC 1-RELATED"/>
    <property type="match status" value="1"/>
</dbReference>
<protein>
    <submittedName>
        <fullName evidence="7">Asparagine--trna ligase</fullName>
    </submittedName>
</protein>
<dbReference type="InterPro" id="IPR045864">
    <property type="entry name" value="aa-tRNA-synth_II/BPL/LPL"/>
</dbReference>
<dbReference type="SUPFAM" id="SSF55681">
    <property type="entry name" value="Class II aaRS and biotin synthetases"/>
    <property type="match status" value="1"/>
</dbReference>
<dbReference type="Pfam" id="PF00152">
    <property type="entry name" value="tRNA-synt_2"/>
    <property type="match status" value="1"/>
</dbReference>
<comment type="caution">
    <text evidence="7">The sequence shown here is derived from an EMBL/GenBank/DDBJ whole genome shotgun (WGS) entry which is preliminary data.</text>
</comment>
<keyword evidence="2" id="KW-0547">Nucleotide-binding</keyword>
<reference evidence="7 8" key="1">
    <citation type="journal article" date="2018" name="Sci. Data">
        <title>The draft genome sequence of cork oak.</title>
        <authorList>
            <person name="Ramos A.M."/>
            <person name="Usie A."/>
            <person name="Barbosa P."/>
            <person name="Barros P.M."/>
            <person name="Capote T."/>
            <person name="Chaves I."/>
            <person name="Simoes F."/>
            <person name="Abreu I."/>
            <person name="Carrasquinho I."/>
            <person name="Faro C."/>
            <person name="Guimaraes J.B."/>
            <person name="Mendonca D."/>
            <person name="Nobrega F."/>
            <person name="Rodrigues L."/>
            <person name="Saibo N.J.M."/>
            <person name="Varela M.C."/>
            <person name="Egas C."/>
            <person name="Matos J."/>
            <person name="Miguel C.M."/>
            <person name="Oliveira M.M."/>
            <person name="Ricardo C.P."/>
            <person name="Goncalves S."/>
        </authorList>
    </citation>
    <scope>NUCLEOTIDE SEQUENCE [LARGE SCALE GENOMIC DNA]</scope>
    <source>
        <strain evidence="8">cv. HL8</strain>
    </source>
</reference>
<sequence length="159" mass="18711">MKCAEAYVRFLYQWLLENCLDDMEFMADKFDKTCIERLRMVSSTHFERISYTEAVELLEDAVKWPEVGELNGGSQREERYKGYLAEVWECLCLIGLFLGIQEMGLPLEPYEWYLDLRRYGIVKHSGFGLGFERMLLFAIAIENIRDVIPFPRYPGRADL</sequence>
<evidence type="ECO:0000256" key="4">
    <source>
        <dbReference type="ARBA" id="ARBA00022917"/>
    </source>
</evidence>
<dbReference type="GO" id="GO:0005524">
    <property type="term" value="F:ATP binding"/>
    <property type="evidence" value="ECO:0007669"/>
    <property type="project" value="UniProtKB-KW"/>
</dbReference>
<dbReference type="InterPro" id="IPR004364">
    <property type="entry name" value="Aa-tRNA-synt_II"/>
</dbReference>
<feature type="domain" description="Aminoacyl-tRNA synthetase class II (D/K/N)" evidence="6">
    <location>
        <begin position="107"/>
        <end position="152"/>
    </location>
</feature>
<evidence type="ECO:0000256" key="1">
    <source>
        <dbReference type="ARBA" id="ARBA00022598"/>
    </source>
</evidence>
<dbReference type="AlphaFoldDB" id="A0AAW0IM54"/>
<keyword evidence="3" id="KW-0067">ATP-binding</keyword>
<keyword evidence="1 7" id="KW-0436">Ligase</keyword>
<organism evidence="7 8">
    <name type="scientific">Quercus suber</name>
    <name type="common">Cork oak</name>
    <dbReference type="NCBI Taxonomy" id="58331"/>
    <lineage>
        <taxon>Eukaryota</taxon>
        <taxon>Viridiplantae</taxon>
        <taxon>Streptophyta</taxon>
        <taxon>Embryophyta</taxon>
        <taxon>Tracheophyta</taxon>
        <taxon>Spermatophyta</taxon>
        <taxon>Magnoliopsida</taxon>
        <taxon>eudicotyledons</taxon>
        <taxon>Gunneridae</taxon>
        <taxon>Pentapetalae</taxon>
        <taxon>rosids</taxon>
        <taxon>fabids</taxon>
        <taxon>Fagales</taxon>
        <taxon>Fagaceae</taxon>
        <taxon>Quercus</taxon>
    </lineage>
</organism>
<dbReference type="Gene3D" id="3.30.930.10">
    <property type="entry name" value="Bira Bifunctional Protein, Domain 2"/>
    <property type="match status" value="2"/>
</dbReference>
<evidence type="ECO:0000313" key="7">
    <source>
        <dbReference type="EMBL" id="KAK7815256.1"/>
    </source>
</evidence>